<keyword evidence="1" id="KW-0472">Membrane</keyword>
<keyword evidence="1" id="KW-0812">Transmembrane</keyword>
<evidence type="ECO:0000313" key="3">
    <source>
        <dbReference type="EMBL" id="MBD8877565.1"/>
    </source>
</evidence>
<dbReference type="EMBL" id="JACYXJ010000005">
    <property type="protein sequence ID" value="MBD8877565.1"/>
    <property type="molecule type" value="Genomic_DNA"/>
</dbReference>
<dbReference type="Gene3D" id="3.40.50.410">
    <property type="entry name" value="von Willebrand factor, type A domain"/>
    <property type="match status" value="1"/>
</dbReference>
<feature type="transmembrane region" description="Helical" evidence="1">
    <location>
        <begin position="21"/>
        <end position="43"/>
    </location>
</feature>
<feature type="domain" description="Putative Flp pilus-assembly TadG-like N-terminal" evidence="2">
    <location>
        <begin position="22"/>
        <end position="68"/>
    </location>
</feature>
<evidence type="ECO:0000256" key="1">
    <source>
        <dbReference type="SAM" id="Phobius"/>
    </source>
</evidence>
<reference evidence="3 4" key="1">
    <citation type="submission" date="2020-09" db="EMBL/GenBank/DDBJ databases">
        <title>The genome sequence of type strain Labrenzia polysiphoniae KACC 19711.</title>
        <authorList>
            <person name="Liu Y."/>
        </authorList>
    </citation>
    <scope>NUCLEOTIDE SEQUENCE [LARGE SCALE GENOMIC DNA]</scope>
    <source>
        <strain evidence="3 4">KACC 19711</strain>
    </source>
</reference>
<proteinExistence type="predicted"/>
<accession>A0ABR9CET0</accession>
<comment type="caution">
    <text evidence="3">The sequence shown here is derived from an EMBL/GenBank/DDBJ whole genome shotgun (WGS) entry which is preliminary data.</text>
</comment>
<dbReference type="InterPro" id="IPR036465">
    <property type="entry name" value="vWFA_dom_sf"/>
</dbReference>
<protein>
    <submittedName>
        <fullName evidence="3">VWA domain-containing protein</fullName>
    </submittedName>
</protein>
<gene>
    <name evidence="3" type="ORF">IG617_14805</name>
</gene>
<keyword evidence="4" id="KW-1185">Reference proteome</keyword>
<keyword evidence="1" id="KW-1133">Transmembrane helix</keyword>
<dbReference type="InterPro" id="IPR028087">
    <property type="entry name" value="Tad_N"/>
</dbReference>
<dbReference type="SUPFAM" id="SSF53300">
    <property type="entry name" value="vWA-like"/>
    <property type="match status" value="1"/>
</dbReference>
<name>A0ABR9CET0_9HYPH</name>
<evidence type="ECO:0000259" key="2">
    <source>
        <dbReference type="Pfam" id="PF13400"/>
    </source>
</evidence>
<evidence type="ECO:0000313" key="4">
    <source>
        <dbReference type="Proteomes" id="UP000615687"/>
    </source>
</evidence>
<dbReference type="Proteomes" id="UP000615687">
    <property type="component" value="Unassembled WGS sequence"/>
</dbReference>
<dbReference type="RefSeq" id="WP_192110018.1">
    <property type="nucleotide sequence ID" value="NZ_JACYXJ010000005.1"/>
</dbReference>
<dbReference type="Pfam" id="PF13400">
    <property type="entry name" value="Tad"/>
    <property type="match status" value="1"/>
</dbReference>
<organism evidence="3 4">
    <name type="scientific">Roseibium polysiphoniae</name>
    <dbReference type="NCBI Taxonomy" id="2571221"/>
    <lineage>
        <taxon>Bacteria</taxon>
        <taxon>Pseudomonadati</taxon>
        <taxon>Pseudomonadota</taxon>
        <taxon>Alphaproteobacteria</taxon>
        <taxon>Hyphomicrobiales</taxon>
        <taxon>Stappiaceae</taxon>
        <taxon>Roseibium</taxon>
    </lineage>
</organism>
<sequence length="477" mass="51765">MLKAFSRRIARSSRKLVDDTRGAILPIFAIMSLVVIVVAGAGIDYGRAINGREVMANALDAAALAVAAELSTTIMSDDEIEEMLEEVFAANLDSLGLSAAAVSNMDFTVNPDDGVVSVSTSISVPTYFIGLGGIGPDSIDVASSTEVNYSKFDVELALILDATGSMRNDIDSLQEAAQELLDTLIPDGTSDSDSKVRISIVPYSQGVNLGSYADDVTDDVAGSGNCVTERPGAERFTDAIYNYDGEDSLFFKGAGDALVYNGKDSTPWGESCPDEELIPLTSNREVLSDAIDALAASGGTAGQTGISWGWYTLSPKWASLWPSDSAPAEYNDDDVLKFAIVMTDGDFNNYFDEVETTVTEEDCDWEWVQRKNGKYKWKYVCTETETTEDVWTEDYNEDSTISDESAVRGLEFCEQMASNNIEVFTIYFETTGSDFGEELMEQCASEDSNFYSADSQDELINAFGNIAKKIQSIYLAK</sequence>